<feature type="transmembrane region" description="Helical" evidence="1">
    <location>
        <begin position="12"/>
        <end position="29"/>
    </location>
</feature>
<accession>A0A4R4RAU0</accession>
<dbReference type="RefSeq" id="WP_131988733.1">
    <property type="nucleotide sequence ID" value="NZ_SMKL01000120.1"/>
</dbReference>
<dbReference type="OrthoDB" id="9812729at2"/>
<evidence type="ECO:0000256" key="1">
    <source>
        <dbReference type="SAM" id="Phobius"/>
    </source>
</evidence>
<keyword evidence="1" id="KW-1133">Transmembrane helix</keyword>
<keyword evidence="4" id="KW-1185">Reference proteome</keyword>
<keyword evidence="1" id="KW-0812">Transmembrane</keyword>
<organism evidence="3 4">
    <name type="scientific">Jiangella ureilytica</name>
    <dbReference type="NCBI Taxonomy" id="2530374"/>
    <lineage>
        <taxon>Bacteria</taxon>
        <taxon>Bacillati</taxon>
        <taxon>Actinomycetota</taxon>
        <taxon>Actinomycetes</taxon>
        <taxon>Jiangellales</taxon>
        <taxon>Jiangellaceae</taxon>
        <taxon>Jiangella</taxon>
    </lineage>
</organism>
<proteinExistence type="predicted"/>
<feature type="domain" description="DUF58" evidence="2">
    <location>
        <begin position="201"/>
        <end position="286"/>
    </location>
</feature>
<dbReference type="Proteomes" id="UP000295621">
    <property type="component" value="Unassembled WGS sequence"/>
</dbReference>
<reference evidence="3 4" key="1">
    <citation type="submission" date="2019-02" db="EMBL/GenBank/DDBJ databases">
        <title>Draft genome sequences of novel Actinobacteria.</title>
        <authorList>
            <person name="Sahin N."/>
            <person name="Ay H."/>
            <person name="Saygin H."/>
        </authorList>
    </citation>
    <scope>NUCLEOTIDE SEQUENCE [LARGE SCALE GENOMIC DNA]</scope>
    <source>
        <strain evidence="3 4">KC603</strain>
    </source>
</reference>
<dbReference type="PANTHER" id="PTHR34351:SF1">
    <property type="entry name" value="SLR1927 PROTEIN"/>
    <property type="match status" value="1"/>
</dbReference>
<dbReference type="Pfam" id="PF01882">
    <property type="entry name" value="DUF58"/>
    <property type="match status" value="1"/>
</dbReference>
<dbReference type="AlphaFoldDB" id="A0A4R4RAU0"/>
<name>A0A4R4RAU0_9ACTN</name>
<evidence type="ECO:0000313" key="3">
    <source>
        <dbReference type="EMBL" id="TDC45809.1"/>
    </source>
</evidence>
<dbReference type="EMBL" id="SMKL01000120">
    <property type="protein sequence ID" value="TDC45809.1"/>
    <property type="molecule type" value="Genomic_DNA"/>
</dbReference>
<dbReference type="PANTHER" id="PTHR34351">
    <property type="entry name" value="SLR1927 PROTEIN-RELATED"/>
    <property type="match status" value="1"/>
</dbReference>
<sequence>MNDALSGLTRRGWAFLAVGGGAIVAAVLAGQRDVLRVGLLLAVVPAISLVVALRSRVRLAASRSIEPPRVSVGERATVHLRLANSARIPTGVLLVEDSIPFTLGARPRFVLDHVWSRFRRDVTYAIDPVVRGRYKVGPLTVRVTDPFGMVELKRAFSDVGTLIVTPTVHKLPPVRLVGEWSGSGDSRPRAIAAAGEEDATIRAYRIGDDMRRVHWRATAHHGELMVRREEQPWQSRATILLDTRTAGHTGEGIDSSLEWSVTAAASMGVHLAERGYAVRLVTDHGSSVSTNWHDPASGPGDAKVSLLDALAVVQPQRDASVGRWPDLLSGAEAATGLLVGVFGRLSEHEARVVASLRQGSTAALAIVLDVMSWTSLGENSREQVRLTGAVQVLRSAGWNVIVAKRGEHLATLWERLGLQRPAVTAPVVEPAGAGAATAASGREVR</sequence>
<keyword evidence="1" id="KW-0472">Membrane</keyword>
<gene>
    <name evidence="3" type="ORF">E1212_28230</name>
</gene>
<comment type="caution">
    <text evidence="3">The sequence shown here is derived from an EMBL/GenBank/DDBJ whole genome shotgun (WGS) entry which is preliminary data.</text>
</comment>
<feature type="transmembrane region" description="Helical" evidence="1">
    <location>
        <begin position="35"/>
        <end position="53"/>
    </location>
</feature>
<protein>
    <submittedName>
        <fullName evidence="3">DUF58 domain-containing protein</fullName>
    </submittedName>
</protein>
<evidence type="ECO:0000313" key="4">
    <source>
        <dbReference type="Proteomes" id="UP000295621"/>
    </source>
</evidence>
<evidence type="ECO:0000259" key="2">
    <source>
        <dbReference type="Pfam" id="PF01882"/>
    </source>
</evidence>
<dbReference type="InterPro" id="IPR002881">
    <property type="entry name" value="DUF58"/>
</dbReference>